<dbReference type="InterPro" id="IPR029058">
    <property type="entry name" value="AB_hydrolase_fold"/>
</dbReference>
<dbReference type="PANTHER" id="PTHR45763:SF46">
    <property type="entry name" value="AB HYDROLASE-1 DOMAIN-CONTAINING PROTEIN"/>
    <property type="match status" value="1"/>
</dbReference>
<sequence length="299" mass="33710">MTIWRIKMDTTITLPDDRRLAYCTYGKVEGYPVFIFHGTPGSRIWSLEEDEVVQQSNLYLIATDRPGFGGSTSQKNRTLLDFAEDISILAKQLGYQKYAVLGVSGGGAYAAACAARYPNEVSSLHLISSATPFINGKAPKEMSTQNKLAFFMACKLPFILRVSYQAQKKTLVTNRTKFYDQLKKSSKYLNEWDRQYLQTQEQFEGFAKHLEAALKQNVEECINEPKLLTKPWEFNLATIQAPTFIWHGAEDTMSPASSIQDVAKQIPNAQLHIVPQAGHFLTEDTSIWQNILSEIVVPN</sequence>
<dbReference type="Proteomes" id="UP001291930">
    <property type="component" value="Unassembled WGS sequence"/>
</dbReference>
<dbReference type="InterPro" id="IPR000073">
    <property type="entry name" value="AB_hydrolase_1"/>
</dbReference>
<dbReference type="Gene3D" id="3.40.50.1820">
    <property type="entry name" value="alpha/beta hydrolase"/>
    <property type="match status" value="1"/>
</dbReference>
<feature type="domain" description="AB hydrolase-1" evidence="1">
    <location>
        <begin position="31"/>
        <end position="281"/>
    </location>
</feature>
<evidence type="ECO:0000313" key="2">
    <source>
        <dbReference type="EMBL" id="MDZ5610772.1"/>
    </source>
</evidence>
<dbReference type="EMBL" id="JAXOVW010000243">
    <property type="protein sequence ID" value="MDZ5610772.1"/>
    <property type="molecule type" value="Genomic_DNA"/>
</dbReference>
<keyword evidence="2" id="KW-0378">Hydrolase</keyword>
<dbReference type="PANTHER" id="PTHR45763">
    <property type="entry name" value="HYDROLASE, ALPHA/BETA FOLD FAMILY PROTEIN, EXPRESSED-RELATED"/>
    <property type="match status" value="1"/>
</dbReference>
<name>A0ABU5K4U8_9BACI</name>
<dbReference type="Pfam" id="PF00561">
    <property type="entry name" value="Abhydrolase_1"/>
    <property type="match status" value="1"/>
</dbReference>
<evidence type="ECO:0000259" key="1">
    <source>
        <dbReference type="Pfam" id="PF00561"/>
    </source>
</evidence>
<dbReference type="GO" id="GO:0016787">
    <property type="term" value="F:hydrolase activity"/>
    <property type="evidence" value="ECO:0007669"/>
    <property type="project" value="UniProtKB-KW"/>
</dbReference>
<organism evidence="2 3">
    <name type="scientific">Bacillus bingmayongensis</name>
    <dbReference type="NCBI Taxonomy" id="1150157"/>
    <lineage>
        <taxon>Bacteria</taxon>
        <taxon>Bacillati</taxon>
        <taxon>Bacillota</taxon>
        <taxon>Bacilli</taxon>
        <taxon>Bacillales</taxon>
        <taxon>Bacillaceae</taxon>
        <taxon>Bacillus</taxon>
    </lineage>
</organism>
<protein>
    <submittedName>
        <fullName evidence="2">Alpha/beta hydrolase</fullName>
    </submittedName>
</protein>
<reference evidence="3" key="1">
    <citation type="submission" date="2023-11" db="EMBL/GenBank/DDBJ databases">
        <title>Genome Sequence of Bacillus pseudomycoides stain BUPM19.</title>
        <authorList>
            <person name="Farhat A."/>
        </authorList>
    </citation>
    <scope>NUCLEOTIDE SEQUENCE [LARGE SCALE GENOMIC DNA]</scope>
    <source>
        <strain evidence="3">BUPM19</strain>
    </source>
</reference>
<dbReference type="SUPFAM" id="SSF53474">
    <property type="entry name" value="alpha/beta-Hydrolases"/>
    <property type="match status" value="1"/>
</dbReference>
<dbReference type="PRINTS" id="PR00111">
    <property type="entry name" value="ABHYDROLASE"/>
</dbReference>
<accession>A0ABU5K4U8</accession>
<comment type="caution">
    <text evidence="2">The sequence shown here is derived from an EMBL/GenBank/DDBJ whole genome shotgun (WGS) entry which is preliminary data.</text>
</comment>
<keyword evidence="3" id="KW-1185">Reference proteome</keyword>
<gene>
    <name evidence="2" type="ORF">U2I54_28270</name>
</gene>
<proteinExistence type="predicted"/>
<evidence type="ECO:0000313" key="3">
    <source>
        <dbReference type="Proteomes" id="UP001291930"/>
    </source>
</evidence>
<dbReference type="RefSeq" id="WP_374219926.1">
    <property type="nucleotide sequence ID" value="NZ_JAXOVW010000243.1"/>
</dbReference>